<dbReference type="STRING" id="1088818.A0A2I0B9U9"/>
<dbReference type="EMBL" id="KZ451903">
    <property type="protein sequence ID" value="PKA64575.1"/>
    <property type="molecule type" value="Genomic_DNA"/>
</dbReference>
<dbReference type="PANTHER" id="PTHR33699">
    <property type="entry name" value="EXPRESSED PROTEIN"/>
    <property type="match status" value="1"/>
</dbReference>
<protein>
    <submittedName>
        <fullName evidence="1">Uncharacterized protein</fullName>
    </submittedName>
</protein>
<dbReference type="PANTHER" id="PTHR33699:SF2">
    <property type="entry name" value="PATHOGENIC TYPE III EFFECTOR AVIRULENCE FACTOR AVR AVRRPT-CLEAVAGE: CLEAVAGE SITE PROTEIN-RELATED"/>
    <property type="match status" value="1"/>
</dbReference>
<keyword evidence="2" id="KW-1185">Reference proteome</keyword>
<dbReference type="OrthoDB" id="755325at2759"/>
<evidence type="ECO:0000313" key="1">
    <source>
        <dbReference type="EMBL" id="PKA64575.1"/>
    </source>
</evidence>
<evidence type="ECO:0000313" key="2">
    <source>
        <dbReference type="Proteomes" id="UP000236161"/>
    </source>
</evidence>
<gene>
    <name evidence="1" type="ORF">AXF42_Ash007321</name>
</gene>
<name>A0A2I0B9U9_9ASPA</name>
<dbReference type="Proteomes" id="UP000236161">
    <property type="component" value="Unassembled WGS sequence"/>
</dbReference>
<organism evidence="1 2">
    <name type="scientific">Apostasia shenzhenica</name>
    <dbReference type="NCBI Taxonomy" id="1088818"/>
    <lineage>
        <taxon>Eukaryota</taxon>
        <taxon>Viridiplantae</taxon>
        <taxon>Streptophyta</taxon>
        <taxon>Embryophyta</taxon>
        <taxon>Tracheophyta</taxon>
        <taxon>Spermatophyta</taxon>
        <taxon>Magnoliopsida</taxon>
        <taxon>Liliopsida</taxon>
        <taxon>Asparagales</taxon>
        <taxon>Orchidaceae</taxon>
        <taxon>Apostasioideae</taxon>
        <taxon>Apostasia</taxon>
    </lineage>
</organism>
<sequence>MAARELLSRRKTSWRIPAFGNWNYCDEIPVDDYFGFAMDARVSSEEDLFKVPVAVPVNSAFPCRHRCCRKVCFFRSPVVFSVRFLISLMSHWVLADWFQVRQGNGIGGQKIYSSEEQRKQGRICRAPNALDEDLYKIPPELLFRKPKRVSLSLSLFNSQISQKFQIYIPKYIKFLADVRCLKCSNISCH</sequence>
<accession>A0A2I0B9U9</accession>
<proteinExistence type="predicted"/>
<reference evidence="1 2" key="1">
    <citation type="journal article" date="2017" name="Nature">
        <title>The Apostasia genome and the evolution of orchids.</title>
        <authorList>
            <person name="Zhang G.Q."/>
            <person name="Liu K.W."/>
            <person name="Li Z."/>
            <person name="Lohaus R."/>
            <person name="Hsiao Y.Y."/>
            <person name="Niu S.C."/>
            <person name="Wang J.Y."/>
            <person name="Lin Y.C."/>
            <person name="Xu Q."/>
            <person name="Chen L.J."/>
            <person name="Yoshida K."/>
            <person name="Fujiwara S."/>
            <person name="Wang Z.W."/>
            <person name="Zhang Y.Q."/>
            <person name="Mitsuda N."/>
            <person name="Wang M."/>
            <person name="Liu G.H."/>
            <person name="Pecoraro L."/>
            <person name="Huang H.X."/>
            <person name="Xiao X.J."/>
            <person name="Lin M."/>
            <person name="Wu X.Y."/>
            <person name="Wu W.L."/>
            <person name="Chen Y.Y."/>
            <person name="Chang S.B."/>
            <person name="Sakamoto S."/>
            <person name="Ohme-Takagi M."/>
            <person name="Yagi M."/>
            <person name="Zeng S.J."/>
            <person name="Shen C.Y."/>
            <person name="Yeh C.M."/>
            <person name="Luo Y.B."/>
            <person name="Tsai W.C."/>
            <person name="Van de Peer Y."/>
            <person name="Liu Z.J."/>
        </authorList>
    </citation>
    <scope>NUCLEOTIDE SEQUENCE [LARGE SCALE GENOMIC DNA]</scope>
    <source>
        <strain evidence="2">cv. Shenzhen</strain>
        <tissue evidence="1">Stem</tissue>
    </source>
</reference>
<dbReference type="AlphaFoldDB" id="A0A2I0B9U9"/>